<feature type="region of interest" description="Disordered" evidence="1">
    <location>
        <begin position="1"/>
        <end position="32"/>
    </location>
</feature>
<proteinExistence type="predicted"/>
<dbReference type="EMBL" id="JAECZB010000015">
    <property type="protein sequence ID" value="MBH8552527.1"/>
    <property type="molecule type" value="Genomic_DNA"/>
</dbReference>
<evidence type="ECO:0000256" key="1">
    <source>
        <dbReference type="SAM" id="MobiDB-lite"/>
    </source>
</evidence>
<protein>
    <submittedName>
        <fullName evidence="2">Uncharacterized protein</fullName>
    </submittedName>
</protein>
<evidence type="ECO:0000313" key="3">
    <source>
        <dbReference type="Proteomes" id="UP000599391"/>
    </source>
</evidence>
<accession>A0A8J7L3D7</accession>
<keyword evidence="3" id="KW-1185">Reference proteome</keyword>
<evidence type="ECO:0000313" key="2">
    <source>
        <dbReference type="EMBL" id="MBH8552527.1"/>
    </source>
</evidence>
<dbReference type="Proteomes" id="UP000599391">
    <property type="component" value="Unassembled WGS sequence"/>
</dbReference>
<sequence length="77" mass="8511">MAKKRAEEQQSWEKVSQRGLLPKGEASAKGVSTPLALCRRHFLQVGIAAQRSALGTRPPQWLPMSDWRTLKGLKGKG</sequence>
<organism evidence="2 3">
    <name type="scientific">Atlanticothrix silvestris CENA357</name>
    <dbReference type="NCBI Taxonomy" id="1725252"/>
    <lineage>
        <taxon>Bacteria</taxon>
        <taxon>Bacillati</taxon>
        <taxon>Cyanobacteriota</taxon>
        <taxon>Cyanophyceae</taxon>
        <taxon>Nostocales</taxon>
        <taxon>Nodulariaceae</taxon>
        <taxon>Atlanticothrix</taxon>
        <taxon>Atlanticothrix silvestris</taxon>
    </lineage>
</organism>
<dbReference type="AlphaFoldDB" id="A0A8J7L3D7"/>
<comment type="caution">
    <text evidence="2">The sequence shown here is derived from an EMBL/GenBank/DDBJ whole genome shotgun (WGS) entry which is preliminary data.</text>
</comment>
<name>A0A8J7L3D7_9CYAN</name>
<gene>
    <name evidence="2" type="ORF">I8751_09085</name>
</gene>
<dbReference type="RefSeq" id="WP_214438835.1">
    <property type="nucleotide sequence ID" value="NZ_JAECZB010000015.1"/>
</dbReference>
<reference evidence="2 3" key="1">
    <citation type="journal article" date="2021" name="Int. J. Syst. Evol. Microbiol.">
        <title>Amazonocrinis nigriterrae gen. nov., sp. nov., Atlanticothrix silvestris gen. nov., sp. nov. and Dendronalium phyllosphericum gen. nov., sp. nov., nostocacean cyanobacteria from Brazilian environments.</title>
        <authorList>
            <person name="Alvarenga D.O."/>
            <person name="Andreote A.P.D."/>
            <person name="Branco L.H.Z."/>
            <person name="Delbaje E."/>
            <person name="Cruz R.B."/>
            <person name="Varani A.M."/>
            <person name="Fiore M.F."/>
        </authorList>
    </citation>
    <scope>NUCLEOTIDE SEQUENCE [LARGE SCALE GENOMIC DNA]</scope>
    <source>
        <strain evidence="2 3">CENA357</strain>
    </source>
</reference>